<dbReference type="SMART" id="SM00487">
    <property type="entry name" value="DEXDc"/>
    <property type="match status" value="1"/>
</dbReference>
<dbReference type="Pfam" id="PF08148">
    <property type="entry name" value="DSHCT"/>
    <property type="match status" value="1"/>
</dbReference>
<dbReference type="GO" id="GO:0055087">
    <property type="term" value="C:Ski complex"/>
    <property type="evidence" value="ECO:0007669"/>
    <property type="project" value="TreeGrafter"/>
</dbReference>
<keyword evidence="5" id="KW-0378">Hydrolase</keyword>
<evidence type="ECO:0000256" key="4">
    <source>
        <dbReference type="ARBA" id="ARBA00022741"/>
    </source>
</evidence>
<comment type="similarity">
    <text evidence="2">Belongs to the helicase family. SKI2 subfamily.</text>
</comment>
<dbReference type="Proteomes" id="UP000707451">
    <property type="component" value="Unassembled WGS sequence"/>
</dbReference>
<feature type="domain" description="Helicase ATP-binding" evidence="10">
    <location>
        <begin position="349"/>
        <end position="505"/>
    </location>
</feature>
<evidence type="ECO:0000256" key="7">
    <source>
        <dbReference type="ARBA" id="ARBA00022840"/>
    </source>
</evidence>
<keyword evidence="8" id="KW-0694">RNA-binding</keyword>
<dbReference type="PANTHER" id="PTHR12131:SF1">
    <property type="entry name" value="ATP-DEPENDENT RNA HELICASE SUPV3L1, MITOCHONDRIAL-RELATED"/>
    <property type="match status" value="1"/>
</dbReference>
<evidence type="ECO:0000313" key="13">
    <source>
        <dbReference type="Proteomes" id="UP000707451"/>
    </source>
</evidence>
<dbReference type="PROSITE" id="PS51194">
    <property type="entry name" value="HELICASE_CTER"/>
    <property type="match status" value="1"/>
</dbReference>
<evidence type="ECO:0000256" key="5">
    <source>
        <dbReference type="ARBA" id="ARBA00022801"/>
    </source>
</evidence>
<dbReference type="InterPro" id="IPR011545">
    <property type="entry name" value="DEAD/DEAH_box_helicase_dom"/>
</dbReference>
<dbReference type="PIRSF" id="PIRSF005198">
    <property type="entry name" value="Antiviral_helicase_SKI2"/>
    <property type="match status" value="1"/>
</dbReference>
<dbReference type="GO" id="GO:0003723">
    <property type="term" value="F:RNA binding"/>
    <property type="evidence" value="ECO:0007669"/>
    <property type="project" value="UniProtKB-KW"/>
</dbReference>
<dbReference type="GO" id="GO:0016787">
    <property type="term" value="F:hydrolase activity"/>
    <property type="evidence" value="ECO:0007669"/>
    <property type="project" value="UniProtKB-KW"/>
</dbReference>
<dbReference type="OrthoDB" id="64767at2759"/>
<dbReference type="Pfam" id="PF00271">
    <property type="entry name" value="Helicase_C"/>
    <property type="match status" value="1"/>
</dbReference>
<dbReference type="FunFam" id="1.10.3380.30:FF:000001">
    <property type="entry name" value="Ski2 ATP-dependent RNA helicase"/>
    <property type="match status" value="1"/>
</dbReference>
<keyword evidence="3" id="KW-0963">Cytoplasm</keyword>
<reference evidence="12" key="1">
    <citation type="submission" date="2021-06" db="EMBL/GenBank/DDBJ databases">
        <title>Genome Sequence of Mortierella hyaline Strain SCG-10, a Cold-Adapted, Nitrate-Reducing Fungus Isolated from Soil in Minnesota, USA.</title>
        <authorList>
            <person name="Aldossari N."/>
        </authorList>
    </citation>
    <scope>NUCLEOTIDE SEQUENCE</scope>
    <source>
        <strain evidence="12">SCG-10</strain>
    </source>
</reference>
<protein>
    <recommendedName>
        <fullName evidence="14">Antiviral helicase</fullName>
    </recommendedName>
</protein>
<keyword evidence="13" id="KW-1185">Reference proteome</keyword>
<dbReference type="EMBL" id="JAHRHY010000008">
    <property type="protein sequence ID" value="KAG9067419.1"/>
    <property type="molecule type" value="Genomic_DNA"/>
</dbReference>
<dbReference type="InterPro" id="IPR016438">
    <property type="entry name" value="SKI2-like"/>
</dbReference>
<sequence length="1290" mass="143330">MASQETSDLLARLKAAAFPGVDASALPIKFELPASIVGPQTYDQIKQDIEREHLFPSNTFSTEWLNKCQELFDRDQEFTTLLAMDPSPAEATLALEPHNVYGQRGSYYEKNLRSTHLIGSSTVASTSIMTAKNSTSFSRAPGKRTDFVRGKAGYFPFTPGGLDAQEIQGASILEAERDALGMDDIDIARTIVEGLSLDSEEILTIPPGFSRGLFSDQETTVAGSDKGGLFNIADLLSGQTVEEDADFEALLDPVTRSEAEESTETESTETTAAPVTDADAETPDEVDAILDSVIPIAVPKRTITAAQAKGREWAHVVDVNAPFDDFYTHVPEMAHDFPFELDTFQKRAVYHLEKGECVFVAAHTSAGKTVVAEYAIALAAKHMTKAIYTSPIKALSNQKFRDFKGTFEEVGILTGDVQINPEASCLIMTTEILRSMLYRGADLIRDVEFVIFDEVHYVNDLERGVVWEEVIIMLPAHVTLILLSATVPNTKEFADWVGRTKKKDIYVISTPKRPVPLEHHLFAGREVHKIVDARQTWLPLGYKSATDALAKKEVDLKASQRGGRGGSRGGGRGGGGGGRGGGNFGGGGGWRSNTMDKNLFTHLVSYLNKKELLPVVVFTFSKKKCEENATSLSSTDLMTSSQKSEVHVFFEKSLVRLHGTDRELPQIQRMRDLLSRGIAVHHSGLLPIIKEMVEILFARGLVKVLFATETFAMGVNMPARTVVFSGIRKHDGHSFRNLLPGEYTQMSGRAGRRGLDSTGLVIIACNGDSPPEVTELQEMLLGKATKLQSQFRLTYNMILNLLRVEALRVEEMIKRSFSENSAQKTMPEKEKLFAESAKSMESMKKLDCFICNKDIEEFYNSSSKMISINHQLMDKIVRQTFGIKALGTGRIVILNSTFHRNTPAVILKTVAEADMVAKQAKSFWCCILTEVAPKEGTYLANYSDASALDKEVLIPITRLKTFNHQQTSQVVEAVTYHDIFTITDTALPGINAEAIIRKDMQALAKVRRELYQYAEEIDERHAGLVNEFNWSKIKDLEFRENLAQKEVLFKKILACQCNKCPDLKPHYAMIHKERELHGKLEELQRTISDQNLELLPDYHQRVTILKELNYLDPENSTVQLKGRVACEINTADELILTELILDNMLSEFEPEEIVALLSCFVCQEKNASEPVLTPQLTKGKEMILGIELKMAEVQKKAGLESATAPGTSALKFGLTEVVYEWARGMSFKQITELTDVQEGSIVRTIHRLDETCSEVRNAARMIGDAALYTKMELAGQAIKRDIVFAASLYY</sequence>
<dbReference type="Pfam" id="PF00270">
    <property type="entry name" value="DEAD"/>
    <property type="match status" value="1"/>
</dbReference>
<dbReference type="InterPro" id="IPR012961">
    <property type="entry name" value="Ski2/MTR4_C"/>
</dbReference>
<dbReference type="InterPro" id="IPR050699">
    <property type="entry name" value="RNA-DNA_Helicase"/>
</dbReference>
<dbReference type="Gene3D" id="3.40.50.300">
    <property type="entry name" value="P-loop containing nucleotide triphosphate hydrolases"/>
    <property type="match status" value="2"/>
</dbReference>
<dbReference type="InterPro" id="IPR014001">
    <property type="entry name" value="Helicase_ATP-bd"/>
</dbReference>
<dbReference type="InterPro" id="IPR001650">
    <property type="entry name" value="Helicase_C-like"/>
</dbReference>
<evidence type="ECO:0000256" key="8">
    <source>
        <dbReference type="ARBA" id="ARBA00022884"/>
    </source>
</evidence>
<feature type="region of interest" description="Disordered" evidence="9">
    <location>
        <begin position="554"/>
        <end position="588"/>
    </location>
</feature>
<proteinExistence type="inferred from homology"/>
<dbReference type="InterPro" id="IPR025696">
    <property type="entry name" value="Beta-barrel_MTR4"/>
</dbReference>
<dbReference type="Gene3D" id="1.10.3380.30">
    <property type="match status" value="1"/>
</dbReference>
<dbReference type="InterPro" id="IPR027417">
    <property type="entry name" value="P-loop_NTPase"/>
</dbReference>
<dbReference type="GO" id="GO:0003724">
    <property type="term" value="F:RNA helicase activity"/>
    <property type="evidence" value="ECO:0007669"/>
    <property type="project" value="InterPro"/>
</dbReference>
<dbReference type="SMART" id="SM00490">
    <property type="entry name" value="HELICc"/>
    <property type="match status" value="1"/>
</dbReference>
<dbReference type="PROSITE" id="PS51192">
    <property type="entry name" value="HELICASE_ATP_BIND_1"/>
    <property type="match status" value="1"/>
</dbReference>
<dbReference type="SUPFAM" id="SSF52540">
    <property type="entry name" value="P-loop containing nucleoside triphosphate hydrolases"/>
    <property type="match status" value="1"/>
</dbReference>
<dbReference type="SMART" id="SM01142">
    <property type="entry name" value="DSHCT"/>
    <property type="match status" value="1"/>
</dbReference>
<evidence type="ECO:0000259" key="11">
    <source>
        <dbReference type="PROSITE" id="PS51194"/>
    </source>
</evidence>
<dbReference type="Pfam" id="PF17911">
    <property type="entry name" value="Ski2_N"/>
    <property type="match status" value="1"/>
</dbReference>
<evidence type="ECO:0008006" key="14">
    <source>
        <dbReference type="Google" id="ProtNLM"/>
    </source>
</evidence>
<comment type="caution">
    <text evidence="12">The sequence shown here is derived from an EMBL/GenBank/DDBJ whole genome shotgun (WGS) entry which is preliminary data.</text>
</comment>
<dbReference type="FunFam" id="3.40.50.300:FF:000987">
    <property type="entry name" value="DEAD/DEAH box RNA helicase"/>
    <property type="match status" value="1"/>
</dbReference>
<feature type="compositionally biased region" description="Gly residues" evidence="9">
    <location>
        <begin position="562"/>
        <end position="588"/>
    </location>
</feature>
<evidence type="ECO:0000259" key="10">
    <source>
        <dbReference type="PROSITE" id="PS51192"/>
    </source>
</evidence>
<name>A0A9P8BSR3_9FUNG</name>
<evidence type="ECO:0000256" key="1">
    <source>
        <dbReference type="ARBA" id="ARBA00004496"/>
    </source>
</evidence>
<dbReference type="GO" id="GO:0070478">
    <property type="term" value="P:nuclear-transcribed mRNA catabolic process, 3'-5' exonucleolytic nonsense-mediated decay"/>
    <property type="evidence" value="ECO:0007669"/>
    <property type="project" value="TreeGrafter"/>
</dbReference>
<evidence type="ECO:0000256" key="9">
    <source>
        <dbReference type="SAM" id="MobiDB-lite"/>
    </source>
</evidence>
<evidence type="ECO:0000256" key="2">
    <source>
        <dbReference type="ARBA" id="ARBA00010140"/>
    </source>
</evidence>
<dbReference type="GO" id="GO:0005524">
    <property type="term" value="F:ATP binding"/>
    <property type="evidence" value="ECO:0007669"/>
    <property type="project" value="UniProtKB-KW"/>
</dbReference>
<gene>
    <name evidence="12" type="ORF">KI688_012202</name>
</gene>
<evidence type="ECO:0000256" key="3">
    <source>
        <dbReference type="ARBA" id="ARBA00022490"/>
    </source>
</evidence>
<evidence type="ECO:0000256" key="6">
    <source>
        <dbReference type="ARBA" id="ARBA00022806"/>
    </source>
</evidence>
<feature type="region of interest" description="Disordered" evidence="9">
    <location>
        <begin position="256"/>
        <end position="282"/>
    </location>
</feature>
<keyword evidence="4" id="KW-0547">Nucleotide-binding</keyword>
<dbReference type="PANTHER" id="PTHR12131">
    <property type="entry name" value="ATP-DEPENDENT RNA AND DNA HELICASE"/>
    <property type="match status" value="1"/>
</dbReference>
<dbReference type="Pfam" id="PF13234">
    <property type="entry name" value="MTR4_beta-barrel"/>
    <property type="match status" value="1"/>
</dbReference>
<evidence type="ECO:0000313" key="12">
    <source>
        <dbReference type="EMBL" id="KAG9067419.1"/>
    </source>
</evidence>
<accession>A0A9P8BSR3</accession>
<dbReference type="Gene3D" id="1.20.1500.20">
    <property type="match status" value="1"/>
</dbReference>
<dbReference type="FunFam" id="3.40.50.300:FF:000354">
    <property type="entry name" value="ATP-dependent RNA helicase SKI2"/>
    <property type="match status" value="1"/>
</dbReference>
<keyword evidence="7" id="KW-0067">ATP-binding</keyword>
<comment type="subcellular location">
    <subcellularLocation>
        <location evidence="1">Cytoplasm</location>
    </subcellularLocation>
</comment>
<dbReference type="CDD" id="cd18795">
    <property type="entry name" value="SF2_C_Ski2"/>
    <property type="match status" value="1"/>
</dbReference>
<keyword evidence="6" id="KW-0347">Helicase</keyword>
<organism evidence="12 13">
    <name type="scientific">Linnemannia hyalina</name>
    <dbReference type="NCBI Taxonomy" id="64524"/>
    <lineage>
        <taxon>Eukaryota</taxon>
        <taxon>Fungi</taxon>
        <taxon>Fungi incertae sedis</taxon>
        <taxon>Mucoromycota</taxon>
        <taxon>Mortierellomycotina</taxon>
        <taxon>Mortierellomycetes</taxon>
        <taxon>Mortierellales</taxon>
        <taxon>Mortierellaceae</taxon>
        <taxon>Linnemannia</taxon>
    </lineage>
</organism>
<dbReference type="InterPro" id="IPR040801">
    <property type="entry name" value="Ski2_N"/>
</dbReference>
<feature type="domain" description="Helicase C-terminal" evidence="11">
    <location>
        <begin position="599"/>
        <end position="799"/>
    </location>
</feature>
<dbReference type="InterPro" id="IPR048392">
    <property type="entry name" value="MTR4-like_stalk"/>
</dbReference>
<dbReference type="Pfam" id="PF21408">
    <property type="entry name" value="MTR4-like_stalk"/>
    <property type="match status" value="1"/>
</dbReference>